<accession>A0ABN0Z448</accession>
<name>A0ABN0Z448_9ACTN</name>
<feature type="region of interest" description="Disordered" evidence="1">
    <location>
        <begin position="1"/>
        <end position="28"/>
    </location>
</feature>
<reference evidence="3 4" key="1">
    <citation type="journal article" date="2019" name="Int. J. Syst. Evol. Microbiol.">
        <title>The Global Catalogue of Microorganisms (GCM) 10K type strain sequencing project: providing services to taxonomists for standard genome sequencing and annotation.</title>
        <authorList>
            <consortium name="The Broad Institute Genomics Platform"/>
            <consortium name="The Broad Institute Genome Sequencing Center for Infectious Disease"/>
            <person name="Wu L."/>
            <person name="Ma J."/>
        </authorList>
    </citation>
    <scope>NUCLEOTIDE SEQUENCE [LARGE SCALE GENOMIC DNA]</scope>
    <source>
        <strain evidence="3 4">JCM 4788</strain>
    </source>
</reference>
<evidence type="ECO:0000256" key="2">
    <source>
        <dbReference type="SAM" id="Phobius"/>
    </source>
</evidence>
<dbReference type="Proteomes" id="UP001500879">
    <property type="component" value="Unassembled WGS sequence"/>
</dbReference>
<evidence type="ECO:0000313" key="3">
    <source>
        <dbReference type="EMBL" id="GAA0432160.1"/>
    </source>
</evidence>
<organism evidence="3 4">
    <name type="scientific">Streptomyces luteireticuli</name>
    <dbReference type="NCBI Taxonomy" id="173858"/>
    <lineage>
        <taxon>Bacteria</taxon>
        <taxon>Bacillati</taxon>
        <taxon>Actinomycetota</taxon>
        <taxon>Actinomycetes</taxon>
        <taxon>Kitasatosporales</taxon>
        <taxon>Streptomycetaceae</taxon>
        <taxon>Streptomyces</taxon>
    </lineage>
</organism>
<dbReference type="RefSeq" id="WP_344031530.1">
    <property type="nucleotide sequence ID" value="NZ_BAAABX010000068.1"/>
</dbReference>
<feature type="transmembrane region" description="Helical" evidence="2">
    <location>
        <begin position="59"/>
        <end position="79"/>
    </location>
</feature>
<dbReference type="EMBL" id="BAAABX010000068">
    <property type="protein sequence ID" value="GAA0432160.1"/>
    <property type="molecule type" value="Genomic_DNA"/>
</dbReference>
<sequence length="96" mass="9622">MFFRHAPRPDEEHGQPPAPDQNTNAATGKFGMPHAIVLTGFPVTASSLVAFTGMPVADALQLVGVSGATGAAVVLMVTGGRKAIVAIARAIAGSGV</sequence>
<keyword evidence="2" id="KW-1133">Transmembrane helix</keyword>
<evidence type="ECO:0000313" key="4">
    <source>
        <dbReference type="Proteomes" id="UP001500879"/>
    </source>
</evidence>
<keyword evidence="2" id="KW-0812">Transmembrane</keyword>
<proteinExistence type="predicted"/>
<feature type="transmembrane region" description="Helical" evidence="2">
    <location>
        <begin position="35"/>
        <end position="53"/>
    </location>
</feature>
<comment type="caution">
    <text evidence="3">The sequence shown here is derived from an EMBL/GenBank/DDBJ whole genome shotgun (WGS) entry which is preliminary data.</text>
</comment>
<keyword evidence="4" id="KW-1185">Reference proteome</keyword>
<protein>
    <submittedName>
        <fullName evidence="3">Uncharacterized protein</fullName>
    </submittedName>
</protein>
<keyword evidence="2" id="KW-0472">Membrane</keyword>
<gene>
    <name evidence="3" type="ORF">GCM10010357_62180</name>
</gene>
<evidence type="ECO:0000256" key="1">
    <source>
        <dbReference type="SAM" id="MobiDB-lite"/>
    </source>
</evidence>